<dbReference type="Pfam" id="PF01094">
    <property type="entry name" value="ANF_receptor"/>
    <property type="match status" value="2"/>
</dbReference>
<dbReference type="CDD" id="cd13953">
    <property type="entry name" value="7tm_classC_mGluR-like"/>
    <property type="match status" value="1"/>
</dbReference>
<dbReference type="Proteomes" id="UP000695022">
    <property type="component" value="Unplaced"/>
</dbReference>
<dbReference type="InterPro" id="IPR000337">
    <property type="entry name" value="GPCR_3"/>
</dbReference>
<feature type="compositionally biased region" description="Low complexity" evidence="7">
    <location>
        <begin position="673"/>
        <end position="688"/>
    </location>
</feature>
<feature type="transmembrane region" description="Helical" evidence="8">
    <location>
        <begin position="1450"/>
        <end position="1469"/>
    </location>
</feature>
<name>A0ABM1EHT4_PRICU</name>
<dbReference type="InterPro" id="IPR001828">
    <property type="entry name" value="ANF_lig-bd_rcpt"/>
</dbReference>
<organism evidence="11 12">
    <name type="scientific">Priapulus caudatus</name>
    <name type="common">Priapulid worm</name>
    <dbReference type="NCBI Taxonomy" id="37621"/>
    <lineage>
        <taxon>Eukaryota</taxon>
        <taxon>Metazoa</taxon>
        <taxon>Ecdysozoa</taxon>
        <taxon>Scalidophora</taxon>
        <taxon>Priapulida</taxon>
        <taxon>Priapulimorpha</taxon>
        <taxon>Priapulimorphida</taxon>
        <taxon>Priapulidae</taxon>
        <taxon>Priapulus</taxon>
    </lineage>
</organism>
<dbReference type="InterPro" id="IPR050726">
    <property type="entry name" value="mGluR"/>
</dbReference>
<keyword evidence="3 8" id="KW-1133">Transmembrane helix</keyword>
<sequence>MKRHLAAVLLLWLGLLAAAAATGLLPAEQCDVTVSSGKAVINPKAPIIVGSFMEIRHAGENFGCGLIDTASMQVYEAMRWTLSILNQDRGTAHGVIVNDSFVPGVEIGMVTYDTCTKPGLATGGAVDMFPQMQARESDCMANSSKLILGTNRYVTKRHRAAALANLVYGLVGVLQMAFGAPAAEALTYTSNCSCSAPAKRRFSNIASKPQAIAATVRRLGWRYVSIISTADDYGRQGSASLTQLLDAADVCVGVTAEVPSVFASTSLNSYENAVARVATKAPLGGGVVAFVSNSAVARELLSAADRIPGGADVAWVFSDGLGTAADVISDLRASRGVVAVGATPQPTIDSFGIHWATLDETGKEEALLGNPWFKEYFQEAHGCSLPGERAYAALPACPERTFAERQRHFTQSDDVVRVIDAVYAYAEALRAAHSAICGPTYRGVCDALSRITREVFFRDYLAAVSFTYGERNRAAPELYNRLVAFDERGNPSGSKLGVYSYQRTNNEWRFVQVFTFDTELRGVGGESLWFYNADGSLRLQSPTSVCPADCTEACPKQYPPPPPTTTTLAPPITCPPPERILVTLPPPFTTPCPTEPVCTCRPCECPPVVTCEPCTPAPTPTTPPPCLCPTCHPPLDCSYCSTPPPVRCTCPPLDCDQCRSPDYGLVTPDRHTATPPQATTRPQQAVPAVRTETHSQTYAAPESEAEAEPEAETEPHAESDTDTDTDAEKGTRAETGSGAEIASDRQVAYVYRPSSDKVFLNGVLPIHARGDTRFACGPLDGATFPLLAAALYALERGNGDGERLQMGALFTDSCGSAERGRRDAFTFLAGEGVYGDAYSPRVAPTSVAAYLTFDPVEADAVADVARPAGVPVVLASASAPAATPGVLYALPGVDAQMDAISAILEMFSWDMVSLAYTGSDSDASALLRAANARGICVAETLDLETTDAKQVVDALQQRQTEGATVVVVLARPQETRDLLAAAQDASSDFVWIADDRWGDSARVVDGLHIGKGALTLRAETADVPGLRSYVESLTPTSHGDIPDAWFDEFWQRHFRCRLPRATPTLTQYADECDDALRLDATDVLSGSYATQVALAVNATMRGFRAYVQRFCPDLHLLGIDTCLMTYAPRDALAHYIQQAKVGDGDDFRLTDDGSSSVVYGVYNYRRQKGGEFKYEKVGDYRDDKLHLKPTDVDIYYTTDYRNVPTSTCNKITCRPCREQLHAAPLTADDVRADPVVGSHPASAAAVGSGARDRFRFDTGWGIVVTVLSCVGVMLCVMMLLYFCCLSAVVRGSSLVGYLLLLALALLFALNLAFVATPTRATCGIRRFFLGVLYAAIFASMLVKALNIWRRHQGGAADKAVGDTCFSRPGGLLAIALSLVLVQVLVASEWLLLAAPDVAYDGVGVAGCAPYDAFMTHLVFSCVYVMLLLLLTAVFSLLSWNSSENSRESRWVSLACVVSVVTWVAWTLVATSVPHAWRDLAVCVGNLINGYAVLMCVFLRKVWVLHRLRRQEKQAASGGAQTVSDIYYNQPLALSYPDLSASKSQLGYEGGSQFQPIYETAGMAPPLPLPFAQPPIAVDYDGGSQFSPGYPMTGSQGPGYLYLDRDAPDADVAV</sequence>
<evidence type="ECO:0000256" key="4">
    <source>
        <dbReference type="ARBA" id="ARBA00023136"/>
    </source>
</evidence>
<feature type="transmembrane region" description="Helical" evidence="8">
    <location>
        <begin position="1412"/>
        <end position="1438"/>
    </location>
</feature>
<proteinExistence type="predicted"/>
<evidence type="ECO:0000259" key="10">
    <source>
        <dbReference type="PROSITE" id="PS50259"/>
    </source>
</evidence>
<evidence type="ECO:0000256" key="2">
    <source>
        <dbReference type="ARBA" id="ARBA00022692"/>
    </source>
</evidence>
<feature type="transmembrane region" description="Helical" evidence="8">
    <location>
        <begin position="1369"/>
        <end position="1392"/>
    </location>
</feature>
<keyword evidence="4 8" id="KW-0472">Membrane</keyword>
<evidence type="ECO:0000256" key="3">
    <source>
        <dbReference type="ARBA" id="ARBA00022989"/>
    </source>
</evidence>
<accession>A0ABM1EHT4</accession>
<feature type="chain" id="PRO_5046374067" evidence="9">
    <location>
        <begin position="22"/>
        <end position="1613"/>
    </location>
</feature>
<dbReference type="Pfam" id="PF00003">
    <property type="entry name" value="7tm_3"/>
    <property type="match status" value="1"/>
</dbReference>
<feature type="compositionally biased region" description="Acidic residues" evidence="7">
    <location>
        <begin position="703"/>
        <end position="712"/>
    </location>
</feature>
<dbReference type="InterPro" id="IPR017978">
    <property type="entry name" value="GPCR_3_C"/>
</dbReference>
<dbReference type="PANTHER" id="PTHR24060">
    <property type="entry name" value="METABOTROPIC GLUTAMATE RECEPTOR"/>
    <property type="match status" value="1"/>
</dbReference>
<evidence type="ECO:0000256" key="6">
    <source>
        <dbReference type="ARBA" id="ARBA00023180"/>
    </source>
</evidence>
<keyword evidence="2 8" id="KW-0812">Transmembrane</keyword>
<dbReference type="SUPFAM" id="SSF53822">
    <property type="entry name" value="Periplasmic binding protein-like I"/>
    <property type="match status" value="2"/>
</dbReference>
<evidence type="ECO:0000256" key="1">
    <source>
        <dbReference type="ARBA" id="ARBA00004141"/>
    </source>
</evidence>
<feature type="transmembrane region" description="Helical" evidence="8">
    <location>
        <begin position="1327"/>
        <end position="1348"/>
    </location>
</feature>
<evidence type="ECO:0000256" key="9">
    <source>
        <dbReference type="SAM" id="SignalP"/>
    </source>
</evidence>
<keyword evidence="6" id="KW-0325">Glycoprotein</keyword>
<feature type="transmembrane region" description="Helical" evidence="8">
    <location>
        <begin position="1294"/>
        <end position="1315"/>
    </location>
</feature>
<dbReference type="InterPro" id="IPR028082">
    <property type="entry name" value="Peripla_BP_I"/>
</dbReference>
<reference evidence="12" key="1">
    <citation type="submission" date="2025-08" db="UniProtKB">
        <authorList>
            <consortium name="RefSeq"/>
        </authorList>
    </citation>
    <scope>IDENTIFICATION</scope>
</reference>
<protein>
    <submittedName>
        <fullName evidence="12">Metabotropic glutamate receptor 2-like</fullName>
    </submittedName>
</protein>
<feature type="region of interest" description="Disordered" evidence="7">
    <location>
        <begin position="666"/>
        <end position="740"/>
    </location>
</feature>
<dbReference type="Gene3D" id="3.40.50.2300">
    <property type="match status" value="4"/>
</dbReference>
<comment type="subcellular location">
    <subcellularLocation>
        <location evidence="1">Membrane</location>
        <topology evidence="1">Multi-pass membrane protein</topology>
    </subcellularLocation>
</comment>
<gene>
    <name evidence="12" type="primary">LOC106812399</name>
</gene>
<dbReference type="RefSeq" id="XP_014671755.1">
    <property type="nucleotide sequence ID" value="XM_014816269.1"/>
</dbReference>
<feature type="domain" description="G-protein coupled receptors family 3 profile" evidence="10">
    <location>
        <begin position="1288"/>
        <end position="1504"/>
    </location>
</feature>
<keyword evidence="11" id="KW-1185">Reference proteome</keyword>
<dbReference type="PROSITE" id="PS50259">
    <property type="entry name" value="G_PROTEIN_RECEP_F3_4"/>
    <property type="match status" value="1"/>
</dbReference>
<feature type="signal peptide" evidence="9">
    <location>
        <begin position="1"/>
        <end position="21"/>
    </location>
</feature>
<evidence type="ECO:0000313" key="12">
    <source>
        <dbReference type="RefSeq" id="XP_014671755.1"/>
    </source>
</evidence>
<evidence type="ECO:0000256" key="7">
    <source>
        <dbReference type="SAM" id="MobiDB-lite"/>
    </source>
</evidence>
<keyword evidence="5" id="KW-0675">Receptor</keyword>
<evidence type="ECO:0000313" key="11">
    <source>
        <dbReference type="Proteomes" id="UP000695022"/>
    </source>
</evidence>
<dbReference type="GeneID" id="106812399"/>
<evidence type="ECO:0000256" key="8">
    <source>
        <dbReference type="SAM" id="Phobius"/>
    </source>
</evidence>
<feature type="transmembrane region" description="Helical" evidence="8">
    <location>
        <begin position="1260"/>
        <end position="1282"/>
    </location>
</feature>
<dbReference type="PRINTS" id="PR00248">
    <property type="entry name" value="GPCRMGR"/>
</dbReference>
<feature type="transmembrane region" description="Helical" evidence="8">
    <location>
        <begin position="1475"/>
        <end position="1498"/>
    </location>
</feature>
<evidence type="ECO:0000256" key="5">
    <source>
        <dbReference type="ARBA" id="ARBA00023170"/>
    </source>
</evidence>
<keyword evidence="9" id="KW-0732">Signal</keyword>